<name>A0A6C0KIU2_9ZZZZ</name>
<evidence type="ECO:0000256" key="2">
    <source>
        <dbReference type="SAM" id="Phobius"/>
    </source>
</evidence>
<feature type="compositionally biased region" description="Polar residues" evidence="1">
    <location>
        <begin position="173"/>
        <end position="191"/>
    </location>
</feature>
<accession>A0A6C0KIU2</accession>
<evidence type="ECO:0000256" key="1">
    <source>
        <dbReference type="SAM" id="MobiDB-lite"/>
    </source>
</evidence>
<dbReference type="AlphaFoldDB" id="A0A6C0KIU2"/>
<protein>
    <submittedName>
        <fullName evidence="3">Uncharacterized protein</fullName>
    </submittedName>
</protein>
<keyword evidence="2" id="KW-1133">Transmembrane helix</keyword>
<feature type="region of interest" description="Disordered" evidence="1">
    <location>
        <begin position="173"/>
        <end position="197"/>
    </location>
</feature>
<feature type="transmembrane region" description="Helical" evidence="2">
    <location>
        <begin position="80"/>
        <end position="97"/>
    </location>
</feature>
<keyword evidence="2" id="KW-0472">Membrane</keyword>
<feature type="transmembrane region" description="Helical" evidence="2">
    <location>
        <begin position="23"/>
        <end position="55"/>
    </location>
</feature>
<keyword evidence="2" id="KW-0812">Transmembrane</keyword>
<evidence type="ECO:0000313" key="3">
    <source>
        <dbReference type="EMBL" id="QHU17932.1"/>
    </source>
</evidence>
<dbReference type="EMBL" id="MN740920">
    <property type="protein sequence ID" value="QHU17932.1"/>
    <property type="molecule type" value="Genomic_DNA"/>
</dbReference>
<sequence length="237" mass="26270">MKRRGNNSSKKKTKKTKKTNKKLIPTVSLLTALTNSSLLLFLFVFAALINVIILWNKQDNESLFLFILIAFITYSQNKNMIYVLGCPLLVVNILMILRKSFQHEGFSDLTGAEVNTVCKDHLDLSGANLSGCNTTFFTAGSSGKNSFKDSQINNYLQDKLTVDAYEKLQTNISESSGTRTPGNYILNNSSDAKVGDSAANADKRYEMKSDDTDTDTDTATTHNYVELIKQYLTVGSS</sequence>
<reference evidence="3" key="1">
    <citation type="journal article" date="2020" name="Nature">
        <title>Giant virus diversity and host interactions through global metagenomics.</title>
        <authorList>
            <person name="Schulz F."/>
            <person name="Roux S."/>
            <person name="Paez-Espino D."/>
            <person name="Jungbluth S."/>
            <person name="Walsh D.A."/>
            <person name="Denef V.J."/>
            <person name="McMahon K.D."/>
            <person name="Konstantinidis K.T."/>
            <person name="Eloe-Fadrosh E.A."/>
            <person name="Kyrpides N.C."/>
            <person name="Woyke T."/>
        </authorList>
    </citation>
    <scope>NUCLEOTIDE SEQUENCE</scope>
    <source>
        <strain evidence="3">GVMAG-S-3300012919-55</strain>
    </source>
</reference>
<proteinExistence type="predicted"/>
<organism evidence="3">
    <name type="scientific">viral metagenome</name>
    <dbReference type="NCBI Taxonomy" id="1070528"/>
    <lineage>
        <taxon>unclassified sequences</taxon>
        <taxon>metagenomes</taxon>
        <taxon>organismal metagenomes</taxon>
    </lineage>
</organism>